<dbReference type="RefSeq" id="WP_147825430.1">
    <property type="nucleotide sequence ID" value="NZ_BAAARG010000001.1"/>
</dbReference>
<accession>A0A5C8HR68</accession>
<sequence length="99" mass="10470">MTQISMDPQVMKKHAEAHELVAEEAKKALSKTPRSIDAGLGSDAVATIVAKLVDPVDAAYRVHGTLGALVRGIANDATKTEEDVSASISRLADEVEDDK</sequence>
<dbReference type="AlphaFoldDB" id="A0A5C8HR68"/>
<proteinExistence type="predicted"/>
<comment type="caution">
    <text evidence="1">The sequence shown here is derived from an EMBL/GenBank/DDBJ whole genome shotgun (WGS) entry which is preliminary data.</text>
</comment>
<gene>
    <name evidence="1" type="ORF">FVP60_06700</name>
</gene>
<dbReference type="EMBL" id="VRSW01000001">
    <property type="protein sequence ID" value="TXK06626.1"/>
    <property type="molecule type" value="Genomic_DNA"/>
</dbReference>
<dbReference type="OrthoDB" id="5074253at2"/>
<reference evidence="1 2" key="1">
    <citation type="submission" date="2019-08" db="EMBL/GenBank/DDBJ databases">
        <authorList>
            <person name="Dong K."/>
        </authorList>
    </citation>
    <scope>NUCLEOTIDE SEQUENCE [LARGE SCALE GENOMIC DNA]</scope>
    <source>
        <strain evidence="1 2">M4-8</strain>
    </source>
</reference>
<name>A0A5C8HR68_9MICO</name>
<evidence type="ECO:0000313" key="2">
    <source>
        <dbReference type="Proteomes" id="UP000321196"/>
    </source>
</evidence>
<keyword evidence="2" id="KW-1185">Reference proteome</keyword>
<dbReference type="Proteomes" id="UP000321196">
    <property type="component" value="Unassembled WGS sequence"/>
</dbReference>
<protein>
    <submittedName>
        <fullName evidence="1">Uncharacterized protein</fullName>
    </submittedName>
</protein>
<evidence type="ECO:0000313" key="1">
    <source>
        <dbReference type="EMBL" id="TXK06626.1"/>
    </source>
</evidence>
<organism evidence="1 2">
    <name type="scientific">Microbacterium mitrae</name>
    <dbReference type="NCBI Taxonomy" id="664640"/>
    <lineage>
        <taxon>Bacteria</taxon>
        <taxon>Bacillati</taxon>
        <taxon>Actinomycetota</taxon>
        <taxon>Actinomycetes</taxon>
        <taxon>Micrococcales</taxon>
        <taxon>Microbacteriaceae</taxon>
        <taxon>Microbacterium</taxon>
    </lineage>
</organism>